<dbReference type="PIRSF" id="PIRSF018634">
    <property type="entry name" value="UCP018634"/>
    <property type="match status" value="1"/>
</dbReference>
<protein>
    <submittedName>
        <fullName evidence="1">Type II toxin-antitoxin system RelE/ParE family toxin</fullName>
    </submittedName>
</protein>
<dbReference type="InterPro" id="IPR009387">
    <property type="entry name" value="HigB-2"/>
</dbReference>
<reference evidence="1" key="1">
    <citation type="submission" date="2024-06" db="EMBL/GenBank/DDBJ databases">
        <title>Multiomics insights into the TNT degradation mechanism by Pantoea sp. BJ2 isolated from an ammunition destruction site.</title>
        <authorList>
            <person name="Luo J."/>
        </authorList>
    </citation>
    <scope>NUCLEOTIDE SEQUENCE</scope>
    <source>
        <strain evidence="1">BJ2</strain>
        <plasmid evidence="1">plasmindA</plasmid>
    </source>
</reference>
<organism evidence="1">
    <name type="scientific">Pantoea sp. BJ2</name>
    <dbReference type="NCBI Taxonomy" id="3141322"/>
    <lineage>
        <taxon>Bacteria</taxon>
        <taxon>Pseudomonadati</taxon>
        <taxon>Pseudomonadota</taxon>
        <taxon>Gammaproteobacteria</taxon>
        <taxon>Enterobacterales</taxon>
        <taxon>Erwiniaceae</taxon>
        <taxon>Pantoea</taxon>
    </lineage>
</organism>
<geneLocation type="plasmid" evidence="1">
    <name>plasmindA</name>
</geneLocation>
<dbReference type="AlphaFoldDB" id="A0AAU7U1L2"/>
<gene>
    <name evidence="1" type="ORF">AAF463_21980</name>
</gene>
<dbReference type="Pfam" id="PF06296">
    <property type="entry name" value="RelE"/>
    <property type="match status" value="1"/>
</dbReference>
<accession>A0AAU7U1L2</accession>
<keyword evidence="1" id="KW-0614">Plasmid</keyword>
<name>A0AAU7U1L2_9GAMM</name>
<sequence>MAIYVLKPFDRNTKGDAIDSAKLCKAALEVMAGIYEASFGGGVYKKRIPLVAGKSGGARAVVAFKTEKHLFFVNGYAKSAFKSSGREISESDLALYKEVAKQLFEMTSEQAKVAINTGKMREVKCDG</sequence>
<dbReference type="RefSeq" id="WP_271460482.1">
    <property type="nucleotide sequence ID" value="NZ_CP158293.1"/>
</dbReference>
<proteinExistence type="predicted"/>
<evidence type="ECO:0000313" key="1">
    <source>
        <dbReference type="EMBL" id="XBV46828.1"/>
    </source>
</evidence>
<dbReference type="EMBL" id="CP158293">
    <property type="protein sequence ID" value="XBV46828.1"/>
    <property type="molecule type" value="Genomic_DNA"/>
</dbReference>